<evidence type="ECO:0000313" key="2">
    <source>
        <dbReference type="EMBL" id="TCK27030.1"/>
    </source>
</evidence>
<dbReference type="PANTHER" id="PTHR33164:SF99">
    <property type="entry name" value="MARR FAMILY REGULATORY PROTEIN"/>
    <property type="match status" value="1"/>
</dbReference>
<feature type="domain" description="HTH marR-type" evidence="1">
    <location>
        <begin position="1"/>
        <end position="151"/>
    </location>
</feature>
<dbReference type="GO" id="GO:0003700">
    <property type="term" value="F:DNA-binding transcription factor activity"/>
    <property type="evidence" value="ECO:0007669"/>
    <property type="project" value="InterPro"/>
</dbReference>
<organism evidence="2 3">
    <name type="scientific">Pseudonocardia endophytica</name>
    <dbReference type="NCBI Taxonomy" id="401976"/>
    <lineage>
        <taxon>Bacteria</taxon>
        <taxon>Bacillati</taxon>
        <taxon>Actinomycetota</taxon>
        <taxon>Actinomycetes</taxon>
        <taxon>Pseudonocardiales</taxon>
        <taxon>Pseudonocardiaceae</taxon>
        <taxon>Pseudonocardia</taxon>
    </lineage>
</organism>
<evidence type="ECO:0000313" key="3">
    <source>
        <dbReference type="Proteomes" id="UP000295560"/>
    </source>
</evidence>
<dbReference type="SUPFAM" id="SSF46785">
    <property type="entry name" value="Winged helix' DNA-binding domain"/>
    <property type="match status" value="1"/>
</dbReference>
<dbReference type="InterPro" id="IPR000835">
    <property type="entry name" value="HTH_MarR-typ"/>
</dbReference>
<evidence type="ECO:0000259" key="1">
    <source>
        <dbReference type="PROSITE" id="PS50995"/>
    </source>
</evidence>
<keyword evidence="3" id="KW-1185">Reference proteome</keyword>
<name>A0A4R1I1C2_PSEEN</name>
<protein>
    <submittedName>
        <fullName evidence="2">DNA-binding MarR family transcriptional regulator</fullName>
    </submittedName>
</protein>
<dbReference type="Gene3D" id="1.10.10.10">
    <property type="entry name" value="Winged helix-like DNA-binding domain superfamily/Winged helix DNA-binding domain"/>
    <property type="match status" value="1"/>
</dbReference>
<dbReference type="Pfam" id="PF12802">
    <property type="entry name" value="MarR_2"/>
    <property type="match status" value="1"/>
</dbReference>
<dbReference type="GO" id="GO:0006950">
    <property type="term" value="P:response to stress"/>
    <property type="evidence" value="ECO:0007669"/>
    <property type="project" value="TreeGrafter"/>
</dbReference>
<dbReference type="PANTHER" id="PTHR33164">
    <property type="entry name" value="TRANSCRIPTIONAL REGULATOR, MARR FAMILY"/>
    <property type="match status" value="1"/>
</dbReference>
<dbReference type="PROSITE" id="PS50995">
    <property type="entry name" value="HTH_MARR_2"/>
    <property type="match status" value="1"/>
</dbReference>
<accession>A0A4R1I1C2</accession>
<reference evidence="2 3" key="1">
    <citation type="submission" date="2019-03" db="EMBL/GenBank/DDBJ databases">
        <title>Sequencing the genomes of 1000 actinobacteria strains.</title>
        <authorList>
            <person name="Klenk H.-P."/>
        </authorList>
    </citation>
    <scope>NUCLEOTIDE SEQUENCE [LARGE SCALE GENOMIC DNA]</scope>
    <source>
        <strain evidence="2 3">DSM 44969</strain>
    </source>
</reference>
<sequence length="155" mass="17856">MTETRWLDDREQRAWRGYLAMQARLHARLNRRLQDESGLSLADFDVLVALTDRARQDGGARMRVHELADTLQWERSRLSHQLSRMQRRDLVEREECEDDARGAFVVLTAQGRRVIEQAAPPHVEAVRELVFDGLDDGQVDALARITEIVLGRVGR</sequence>
<dbReference type="InterPro" id="IPR036390">
    <property type="entry name" value="WH_DNA-bd_sf"/>
</dbReference>
<dbReference type="EMBL" id="SMFZ01000001">
    <property type="protein sequence ID" value="TCK27030.1"/>
    <property type="molecule type" value="Genomic_DNA"/>
</dbReference>
<dbReference type="GO" id="GO:0003677">
    <property type="term" value="F:DNA binding"/>
    <property type="evidence" value="ECO:0007669"/>
    <property type="project" value="UniProtKB-KW"/>
</dbReference>
<keyword evidence="2" id="KW-0238">DNA-binding</keyword>
<dbReference type="SMART" id="SM00347">
    <property type="entry name" value="HTH_MARR"/>
    <property type="match status" value="1"/>
</dbReference>
<gene>
    <name evidence="2" type="ORF">EV378_2884</name>
</gene>
<dbReference type="InterPro" id="IPR036388">
    <property type="entry name" value="WH-like_DNA-bd_sf"/>
</dbReference>
<proteinExistence type="predicted"/>
<comment type="caution">
    <text evidence="2">The sequence shown here is derived from an EMBL/GenBank/DDBJ whole genome shotgun (WGS) entry which is preliminary data.</text>
</comment>
<dbReference type="InterPro" id="IPR039422">
    <property type="entry name" value="MarR/SlyA-like"/>
</dbReference>
<dbReference type="AlphaFoldDB" id="A0A4R1I1C2"/>
<dbReference type="Proteomes" id="UP000295560">
    <property type="component" value="Unassembled WGS sequence"/>
</dbReference>